<dbReference type="Proteomes" id="UP000094669">
    <property type="component" value="Unassembled WGS sequence"/>
</dbReference>
<comment type="function">
    <text evidence="4">Nucleoside triphosphate pyrophosphatase that hydrolyzes dTTP and UTP. May have a dual role in cell division arrest and in preventing the incorporation of modified nucleotides into cellular nucleic acids.</text>
</comment>
<sequence length="188" mass="21627">MLILRSRSPRRREIFDSLGLSYLVDVFDVDEASFGTEDSLEYLKRITIAKLGPGLRNTLDVQVSADTIVVRDGAILQKPTDEEEAISMLTDLTNRAHLVLSGMAIRNSDQEIFDYDVSKVLFLPWKRDEILEYVRRCKPYDKAGAYGIQDPHSPVRSFTGSYTNILGFPIRKFFLYHRIWSEFLGKEK</sequence>
<dbReference type="InterPro" id="IPR029001">
    <property type="entry name" value="ITPase-like_fam"/>
</dbReference>
<comment type="cofactor">
    <cofactor evidence="1 4">
        <name>a divalent metal cation</name>
        <dbReference type="ChEBI" id="CHEBI:60240"/>
    </cofactor>
</comment>
<feature type="site" description="Important for substrate specificity" evidence="4">
    <location>
        <position position="67"/>
    </location>
</feature>
<dbReference type="EC" id="3.6.1.9" evidence="4"/>
<evidence type="ECO:0000256" key="3">
    <source>
        <dbReference type="ARBA" id="ARBA00023080"/>
    </source>
</evidence>
<comment type="caution">
    <text evidence="5">The sequence shown here is derived from an EMBL/GenBank/DDBJ whole genome shotgun (WGS) entry which is preliminary data.</text>
</comment>
<comment type="catalytic activity">
    <reaction evidence="4">
        <text>UTP + H2O = UMP + diphosphate + H(+)</text>
        <dbReference type="Rhea" id="RHEA:29395"/>
        <dbReference type="ChEBI" id="CHEBI:15377"/>
        <dbReference type="ChEBI" id="CHEBI:15378"/>
        <dbReference type="ChEBI" id="CHEBI:33019"/>
        <dbReference type="ChEBI" id="CHEBI:46398"/>
        <dbReference type="ChEBI" id="CHEBI:57865"/>
        <dbReference type="EC" id="3.6.1.9"/>
    </reaction>
</comment>
<feature type="site" description="Important for substrate specificity" evidence="4">
    <location>
        <position position="149"/>
    </location>
</feature>
<evidence type="ECO:0000256" key="1">
    <source>
        <dbReference type="ARBA" id="ARBA00001968"/>
    </source>
</evidence>
<evidence type="ECO:0000313" key="6">
    <source>
        <dbReference type="Proteomes" id="UP000094669"/>
    </source>
</evidence>
<keyword evidence="3 4" id="KW-0546">Nucleotide metabolism</keyword>
<dbReference type="PANTHER" id="PTHR43213">
    <property type="entry name" value="BIFUNCTIONAL DTTP/UTP PYROPHOSPHATASE/METHYLTRANSFERASE PROTEIN-RELATED"/>
    <property type="match status" value="1"/>
</dbReference>
<evidence type="ECO:0000256" key="2">
    <source>
        <dbReference type="ARBA" id="ARBA00022801"/>
    </source>
</evidence>
<dbReference type="PIRSF" id="PIRSF006305">
    <property type="entry name" value="Maf"/>
    <property type="match status" value="1"/>
</dbReference>
<evidence type="ECO:0000256" key="4">
    <source>
        <dbReference type="HAMAP-Rule" id="MF_00528"/>
    </source>
</evidence>
<keyword evidence="6" id="KW-1185">Reference proteome</keyword>
<protein>
    <recommendedName>
        <fullName evidence="4">dTTP/UTP pyrophosphatase</fullName>
        <shortName evidence="4">dTTPase/UTPase</shortName>
        <ecNumber evidence="4">3.6.1.9</ecNumber>
    </recommendedName>
    <alternativeName>
        <fullName evidence="4">Nucleoside triphosphate pyrophosphatase</fullName>
    </alternativeName>
    <alternativeName>
        <fullName evidence="4">Nucleotide pyrophosphatase</fullName>
        <shortName evidence="4">Nucleotide PPase</shortName>
    </alternativeName>
</protein>
<comment type="catalytic activity">
    <reaction evidence="4">
        <text>dTTP + H2O = dTMP + diphosphate + H(+)</text>
        <dbReference type="Rhea" id="RHEA:28534"/>
        <dbReference type="ChEBI" id="CHEBI:15377"/>
        <dbReference type="ChEBI" id="CHEBI:15378"/>
        <dbReference type="ChEBI" id="CHEBI:33019"/>
        <dbReference type="ChEBI" id="CHEBI:37568"/>
        <dbReference type="ChEBI" id="CHEBI:63528"/>
        <dbReference type="EC" id="3.6.1.9"/>
    </reaction>
</comment>
<dbReference type="CDD" id="cd00555">
    <property type="entry name" value="Maf"/>
    <property type="match status" value="1"/>
</dbReference>
<dbReference type="PANTHER" id="PTHR43213:SF5">
    <property type="entry name" value="BIFUNCTIONAL DTTP_UTP PYROPHOSPHATASE_METHYLTRANSFERASE PROTEIN-RELATED"/>
    <property type="match status" value="1"/>
</dbReference>
<reference evidence="5" key="1">
    <citation type="submission" date="2018-01" db="EMBL/GenBank/DDBJ databases">
        <title>Genomic characterization of Leptospira inadai serogroup Lyme isolated from captured rat in Brazil and comparative analysis with human reference strain.</title>
        <authorList>
            <person name="Moreno L.Z."/>
            <person name="Loureiro A.P."/>
            <person name="Miraglia F."/>
            <person name="Kremer F.S."/>
            <person name="Eslabao M.R."/>
            <person name="Dellagostin O.A."/>
            <person name="Lilenbaum W."/>
            <person name="Moreno A.M."/>
        </authorList>
    </citation>
    <scope>NUCLEOTIDE SEQUENCE [LARGE SCALE GENOMIC DNA]</scope>
    <source>
        <strain evidence="5">M34/99</strain>
    </source>
</reference>
<dbReference type="Gene3D" id="3.90.950.10">
    <property type="match status" value="1"/>
</dbReference>
<accession>A0ABX4YJ69</accession>
<feature type="site" description="Important for substrate specificity" evidence="4">
    <location>
        <position position="10"/>
    </location>
</feature>
<dbReference type="Pfam" id="PF02545">
    <property type="entry name" value="Maf"/>
    <property type="match status" value="1"/>
</dbReference>
<comment type="similarity">
    <text evidence="4">Belongs to the Maf family. YhdE subfamily.</text>
</comment>
<organism evidence="5 6">
    <name type="scientific">Leptospira inadai serovar Lyme</name>
    <dbReference type="NCBI Taxonomy" id="293084"/>
    <lineage>
        <taxon>Bacteria</taxon>
        <taxon>Pseudomonadati</taxon>
        <taxon>Spirochaetota</taxon>
        <taxon>Spirochaetia</taxon>
        <taxon>Leptospirales</taxon>
        <taxon>Leptospiraceae</taxon>
        <taxon>Leptospira</taxon>
    </lineage>
</organism>
<dbReference type="HAMAP" id="MF_00528">
    <property type="entry name" value="Maf"/>
    <property type="match status" value="1"/>
</dbReference>
<dbReference type="InterPro" id="IPR003697">
    <property type="entry name" value="Maf-like"/>
</dbReference>
<proteinExistence type="inferred from homology"/>
<keyword evidence="4" id="KW-0963">Cytoplasm</keyword>
<comment type="caution">
    <text evidence="4">Lacks conserved residue(s) required for the propagation of feature annotation.</text>
</comment>
<gene>
    <name evidence="5" type="ORF">BES34_008610</name>
</gene>
<dbReference type="EMBL" id="MCRM02000007">
    <property type="protein sequence ID" value="PNV75312.1"/>
    <property type="molecule type" value="Genomic_DNA"/>
</dbReference>
<dbReference type="RefSeq" id="WP_010416508.1">
    <property type="nucleotide sequence ID" value="NZ_MCRM02000007.1"/>
</dbReference>
<evidence type="ECO:0000313" key="5">
    <source>
        <dbReference type="EMBL" id="PNV75312.1"/>
    </source>
</evidence>
<dbReference type="SUPFAM" id="SSF52972">
    <property type="entry name" value="ITPase-like"/>
    <property type="match status" value="1"/>
</dbReference>
<name>A0ABX4YJ69_9LEPT</name>
<comment type="subcellular location">
    <subcellularLocation>
        <location evidence="4">Cytoplasm</location>
    </subcellularLocation>
</comment>
<feature type="active site" description="Proton acceptor" evidence="4">
    <location>
        <position position="66"/>
    </location>
</feature>
<keyword evidence="2 4" id="KW-0378">Hydrolase</keyword>